<accession>A0A4Q9NLC7</accession>
<gene>
    <name evidence="1" type="ORF">BD311DRAFT_777552</name>
</gene>
<organism evidence="1">
    <name type="scientific">Dichomitus squalens</name>
    <dbReference type="NCBI Taxonomy" id="114155"/>
    <lineage>
        <taxon>Eukaryota</taxon>
        <taxon>Fungi</taxon>
        <taxon>Dikarya</taxon>
        <taxon>Basidiomycota</taxon>
        <taxon>Agaricomycotina</taxon>
        <taxon>Agaricomycetes</taxon>
        <taxon>Polyporales</taxon>
        <taxon>Polyporaceae</taxon>
        <taxon>Dichomitus</taxon>
    </lineage>
</organism>
<sequence length="114" mass="12880">MPDDLPLEQLLLALSQTLARSSISHILLELPSQSDFSQMEALTETELHRELERGMQLLAGSIPSLRHIVFDIEGKGLKAWEVADIEIAKWRPITECDARRIVSLEGMIWSGRDD</sequence>
<dbReference type="OrthoDB" id="2758794at2759"/>
<protein>
    <submittedName>
        <fullName evidence="1">Uncharacterized protein</fullName>
    </submittedName>
</protein>
<evidence type="ECO:0000313" key="1">
    <source>
        <dbReference type="EMBL" id="TBU29407.1"/>
    </source>
</evidence>
<reference evidence="1" key="1">
    <citation type="submission" date="2019-01" db="EMBL/GenBank/DDBJ databases">
        <title>Draft genome sequences of three monokaryotic isolates of the white-rot basidiomycete fungus Dichomitus squalens.</title>
        <authorList>
            <consortium name="DOE Joint Genome Institute"/>
            <person name="Lopez S.C."/>
            <person name="Andreopoulos B."/>
            <person name="Pangilinan J."/>
            <person name="Lipzen A."/>
            <person name="Riley R."/>
            <person name="Ahrendt S."/>
            <person name="Ng V."/>
            <person name="Barry K."/>
            <person name="Daum C."/>
            <person name="Grigoriev I.V."/>
            <person name="Hilden K.S."/>
            <person name="Makela M.R."/>
            <person name="de Vries R.P."/>
        </authorList>
    </citation>
    <scope>NUCLEOTIDE SEQUENCE [LARGE SCALE GENOMIC DNA]</scope>
    <source>
        <strain evidence="1">OM18370.1</strain>
    </source>
</reference>
<dbReference type="AlphaFoldDB" id="A0A4Q9NLC7"/>
<name>A0A4Q9NLC7_9APHY</name>
<dbReference type="EMBL" id="ML143413">
    <property type="protein sequence ID" value="TBU29407.1"/>
    <property type="molecule type" value="Genomic_DNA"/>
</dbReference>
<proteinExistence type="predicted"/>
<dbReference type="Proteomes" id="UP000292957">
    <property type="component" value="Unassembled WGS sequence"/>
</dbReference>